<comment type="caution">
    <text evidence="1">The sequence shown here is derived from an EMBL/GenBank/DDBJ whole genome shotgun (WGS) entry which is preliminary data.</text>
</comment>
<evidence type="ECO:0000313" key="1">
    <source>
        <dbReference type="EMBL" id="MFD0948004.1"/>
    </source>
</evidence>
<evidence type="ECO:0008006" key="3">
    <source>
        <dbReference type="Google" id="ProtNLM"/>
    </source>
</evidence>
<keyword evidence="2" id="KW-1185">Reference proteome</keyword>
<accession>A0ABW3H9R7</accession>
<dbReference type="RefSeq" id="WP_264945805.1">
    <property type="nucleotide sequence ID" value="NZ_JAPDRA010000010.1"/>
</dbReference>
<gene>
    <name evidence="1" type="ORF">ACFQ1E_16800</name>
</gene>
<name>A0ABW3H9R7_9SPHN</name>
<proteinExistence type="predicted"/>
<reference evidence="2" key="1">
    <citation type="journal article" date="2019" name="Int. J. Syst. Evol. Microbiol.">
        <title>The Global Catalogue of Microorganisms (GCM) 10K type strain sequencing project: providing services to taxonomists for standard genome sequencing and annotation.</title>
        <authorList>
            <consortium name="The Broad Institute Genomics Platform"/>
            <consortium name="The Broad Institute Genome Sequencing Center for Infectious Disease"/>
            <person name="Wu L."/>
            <person name="Ma J."/>
        </authorList>
    </citation>
    <scope>NUCLEOTIDE SEQUENCE [LARGE SCALE GENOMIC DNA]</scope>
    <source>
        <strain evidence="2">CCUG 62982</strain>
    </source>
</reference>
<organism evidence="1 2">
    <name type="scientific">Sphingomonas canadensis</name>
    <dbReference type="NCBI Taxonomy" id="1219257"/>
    <lineage>
        <taxon>Bacteria</taxon>
        <taxon>Pseudomonadati</taxon>
        <taxon>Pseudomonadota</taxon>
        <taxon>Alphaproteobacteria</taxon>
        <taxon>Sphingomonadales</taxon>
        <taxon>Sphingomonadaceae</taxon>
        <taxon>Sphingomonas</taxon>
    </lineage>
</organism>
<dbReference type="Proteomes" id="UP001596977">
    <property type="component" value="Unassembled WGS sequence"/>
</dbReference>
<protein>
    <recommendedName>
        <fullName evidence="3">Transmembrane protein</fullName>
    </recommendedName>
</protein>
<sequence>MDRREMTKSMLLILLCVLAYAVIQSGPVGLRLAVNDQGVSFQLKSSLAKIVFEFGQECSKSDGCGLLR</sequence>
<evidence type="ECO:0000313" key="2">
    <source>
        <dbReference type="Proteomes" id="UP001596977"/>
    </source>
</evidence>
<dbReference type="EMBL" id="JBHTJG010000010">
    <property type="protein sequence ID" value="MFD0948004.1"/>
    <property type="molecule type" value="Genomic_DNA"/>
</dbReference>